<dbReference type="EMBL" id="GGEC01000541">
    <property type="protein sequence ID" value="MBW81024.1"/>
    <property type="molecule type" value="Transcribed_RNA"/>
</dbReference>
<organism evidence="1">
    <name type="scientific">Rhizophora mucronata</name>
    <name type="common">Asiatic mangrove</name>
    <dbReference type="NCBI Taxonomy" id="61149"/>
    <lineage>
        <taxon>Eukaryota</taxon>
        <taxon>Viridiplantae</taxon>
        <taxon>Streptophyta</taxon>
        <taxon>Embryophyta</taxon>
        <taxon>Tracheophyta</taxon>
        <taxon>Spermatophyta</taxon>
        <taxon>Magnoliopsida</taxon>
        <taxon>eudicotyledons</taxon>
        <taxon>Gunneridae</taxon>
        <taxon>Pentapetalae</taxon>
        <taxon>rosids</taxon>
        <taxon>fabids</taxon>
        <taxon>Malpighiales</taxon>
        <taxon>Rhizophoraceae</taxon>
        <taxon>Rhizophora</taxon>
    </lineage>
</organism>
<evidence type="ECO:0000313" key="1">
    <source>
        <dbReference type="EMBL" id="MBW81024.1"/>
    </source>
</evidence>
<reference evidence="1" key="1">
    <citation type="submission" date="2018-02" db="EMBL/GenBank/DDBJ databases">
        <title>Rhizophora mucronata_Transcriptome.</title>
        <authorList>
            <person name="Meera S.P."/>
            <person name="Sreeshan A."/>
            <person name="Augustine A."/>
        </authorList>
    </citation>
    <scope>NUCLEOTIDE SEQUENCE</scope>
    <source>
        <tissue evidence="1">Leaf</tissue>
    </source>
</reference>
<accession>A0A2P2IIG8</accession>
<dbReference type="AlphaFoldDB" id="A0A2P2IIG8"/>
<name>A0A2P2IIG8_RHIMU</name>
<sequence>MAWLNSLFCVYSLLLLPEVASG</sequence>
<protein>
    <submittedName>
        <fullName evidence="1">Uncharacterized protein</fullName>
    </submittedName>
</protein>
<proteinExistence type="predicted"/>